<dbReference type="InterPro" id="IPR008969">
    <property type="entry name" value="CarboxyPept-like_regulatory"/>
</dbReference>
<dbReference type="RefSeq" id="WP_057480256.1">
    <property type="nucleotide sequence ID" value="NZ_BMWR01000002.1"/>
</dbReference>
<gene>
    <name evidence="2" type="ORF">APR42_00770</name>
</gene>
<protein>
    <recommendedName>
        <fullName evidence="4">TonB-dependent receptor</fullName>
    </recommendedName>
</protein>
<sequence length="263" mass="29595">MLFNQHQSIKPYLFIFLLAFAQLAIAQEKQEITGRIQADSIEAPIHIINVTQEKGTVSDKAGNFKLEVKENDLLLISSVQFQRKEVQITSKILNQKILNIKLLPALTELEQVRVHNLSGNLKEDIADIKVIDMPVIKVPPVPRSVIPRGTPNEAFNASQTQAPAGGNILGLVGLITGKPNFGSLSKSESKALNEREVINTLRNKFDDYFFTNHLKIDSNHIMNFLTYIFENGFQQKLLKEERALDLVVYLEIKSKAYLKSIAD</sequence>
<dbReference type="Pfam" id="PF13715">
    <property type="entry name" value="CarbopepD_reg_2"/>
    <property type="match status" value="1"/>
</dbReference>
<name>A0A0Q9ZBL0_9FLAO</name>
<keyword evidence="3" id="KW-1185">Reference proteome</keyword>
<evidence type="ECO:0000256" key="1">
    <source>
        <dbReference type="SAM" id="SignalP"/>
    </source>
</evidence>
<dbReference type="AlphaFoldDB" id="A0A0Q9ZBL0"/>
<keyword evidence="1" id="KW-0732">Signal</keyword>
<dbReference type="EMBL" id="LKTP01000001">
    <property type="protein sequence ID" value="KRG30429.1"/>
    <property type="molecule type" value="Genomic_DNA"/>
</dbReference>
<proteinExistence type="predicted"/>
<comment type="caution">
    <text evidence="2">The sequence shown here is derived from an EMBL/GenBank/DDBJ whole genome shotgun (WGS) entry which is preliminary data.</text>
</comment>
<dbReference type="OrthoDB" id="1436952at2"/>
<accession>A0A0Q9ZBL0</accession>
<organism evidence="2 3">
    <name type="scientific">Salegentibacter mishustinae</name>
    <dbReference type="NCBI Taxonomy" id="270918"/>
    <lineage>
        <taxon>Bacteria</taxon>
        <taxon>Pseudomonadati</taxon>
        <taxon>Bacteroidota</taxon>
        <taxon>Flavobacteriia</taxon>
        <taxon>Flavobacteriales</taxon>
        <taxon>Flavobacteriaceae</taxon>
        <taxon>Salegentibacter</taxon>
    </lineage>
</organism>
<reference evidence="2" key="1">
    <citation type="submission" date="2015-10" db="EMBL/GenBank/DDBJ databases">
        <title>Draft genome sequence of Salegentibacter mishustinae KCTC 12263.</title>
        <authorList>
            <person name="Lin W."/>
            <person name="Zheng Q."/>
        </authorList>
    </citation>
    <scope>NUCLEOTIDE SEQUENCE [LARGE SCALE GENOMIC DNA]</scope>
    <source>
        <strain evidence="2">KCTC 12263</strain>
    </source>
</reference>
<evidence type="ECO:0000313" key="3">
    <source>
        <dbReference type="Proteomes" id="UP000051643"/>
    </source>
</evidence>
<evidence type="ECO:0000313" key="2">
    <source>
        <dbReference type="EMBL" id="KRG30429.1"/>
    </source>
</evidence>
<dbReference type="STRING" id="270918.APR42_00770"/>
<dbReference type="SUPFAM" id="SSF49464">
    <property type="entry name" value="Carboxypeptidase regulatory domain-like"/>
    <property type="match status" value="1"/>
</dbReference>
<feature type="signal peptide" evidence="1">
    <location>
        <begin position="1"/>
        <end position="26"/>
    </location>
</feature>
<feature type="chain" id="PRO_5006389285" description="TonB-dependent receptor" evidence="1">
    <location>
        <begin position="27"/>
        <end position="263"/>
    </location>
</feature>
<dbReference type="Proteomes" id="UP000051643">
    <property type="component" value="Unassembled WGS sequence"/>
</dbReference>
<evidence type="ECO:0008006" key="4">
    <source>
        <dbReference type="Google" id="ProtNLM"/>
    </source>
</evidence>